<dbReference type="InterPro" id="IPR036390">
    <property type="entry name" value="WH_DNA-bd_sf"/>
</dbReference>
<protein>
    <submittedName>
        <fullName evidence="6">Transcriptional regulator, GntR family</fullName>
    </submittedName>
</protein>
<evidence type="ECO:0000259" key="5">
    <source>
        <dbReference type="PROSITE" id="PS50949"/>
    </source>
</evidence>
<evidence type="ECO:0000256" key="1">
    <source>
        <dbReference type="ARBA" id="ARBA00023015"/>
    </source>
</evidence>
<feature type="domain" description="HTH gntR-type" evidence="5">
    <location>
        <begin position="31"/>
        <end position="99"/>
    </location>
</feature>
<dbReference type="SUPFAM" id="SSF48008">
    <property type="entry name" value="GntR ligand-binding domain-like"/>
    <property type="match status" value="1"/>
</dbReference>
<accession>A0A1M5BFC2</accession>
<dbReference type="AlphaFoldDB" id="A0A1M5BFC2"/>
<dbReference type="Pfam" id="PF07729">
    <property type="entry name" value="FCD"/>
    <property type="match status" value="1"/>
</dbReference>
<dbReference type="PANTHER" id="PTHR43537">
    <property type="entry name" value="TRANSCRIPTIONAL REGULATOR, GNTR FAMILY"/>
    <property type="match status" value="1"/>
</dbReference>
<keyword evidence="7" id="KW-1185">Reference proteome</keyword>
<reference evidence="7" key="1">
    <citation type="submission" date="2016-11" db="EMBL/GenBank/DDBJ databases">
        <authorList>
            <person name="Varghese N."/>
            <person name="Submissions S."/>
        </authorList>
    </citation>
    <scope>NUCLEOTIDE SEQUENCE [LARGE SCALE GENOMIC DNA]</scope>
    <source>
        <strain evidence="7">DSM 17539</strain>
    </source>
</reference>
<evidence type="ECO:0000313" key="7">
    <source>
        <dbReference type="Proteomes" id="UP000184406"/>
    </source>
</evidence>
<organism evidence="6 7">
    <name type="scientific">Arenibacter palladensis</name>
    <dbReference type="NCBI Taxonomy" id="237373"/>
    <lineage>
        <taxon>Bacteria</taxon>
        <taxon>Pseudomonadati</taxon>
        <taxon>Bacteroidota</taxon>
        <taxon>Flavobacteriia</taxon>
        <taxon>Flavobacteriales</taxon>
        <taxon>Flavobacteriaceae</taxon>
        <taxon>Arenibacter</taxon>
    </lineage>
</organism>
<dbReference type="EMBL" id="FQUX01000004">
    <property type="protein sequence ID" value="SHF40872.1"/>
    <property type="molecule type" value="Genomic_DNA"/>
</dbReference>
<dbReference type="PROSITE" id="PS50949">
    <property type="entry name" value="HTH_GNTR"/>
    <property type="match status" value="1"/>
</dbReference>
<dbReference type="Pfam" id="PF00392">
    <property type="entry name" value="GntR"/>
    <property type="match status" value="1"/>
</dbReference>
<dbReference type="InterPro" id="IPR000524">
    <property type="entry name" value="Tscrpt_reg_HTH_GntR"/>
</dbReference>
<dbReference type="InterPro" id="IPR008920">
    <property type="entry name" value="TF_FadR/GntR_C"/>
</dbReference>
<dbReference type="Gene3D" id="1.20.120.530">
    <property type="entry name" value="GntR ligand-binding domain-like"/>
    <property type="match status" value="1"/>
</dbReference>
<evidence type="ECO:0000256" key="3">
    <source>
        <dbReference type="ARBA" id="ARBA00023163"/>
    </source>
</evidence>
<evidence type="ECO:0000256" key="2">
    <source>
        <dbReference type="ARBA" id="ARBA00023125"/>
    </source>
</evidence>
<dbReference type="GO" id="GO:0003677">
    <property type="term" value="F:DNA binding"/>
    <property type="evidence" value="ECO:0007669"/>
    <property type="project" value="UniProtKB-KW"/>
</dbReference>
<dbReference type="Gene3D" id="1.10.10.10">
    <property type="entry name" value="Winged helix-like DNA-binding domain superfamily/Winged helix DNA-binding domain"/>
    <property type="match status" value="1"/>
</dbReference>
<dbReference type="GO" id="GO:0003700">
    <property type="term" value="F:DNA-binding transcription factor activity"/>
    <property type="evidence" value="ECO:0007669"/>
    <property type="project" value="InterPro"/>
</dbReference>
<dbReference type="InterPro" id="IPR036388">
    <property type="entry name" value="WH-like_DNA-bd_sf"/>
</dbReference>
<keyword evidence="4" id="KW-0175">Coiled coil</keyword>
<evidence type="ECO:0000256" key="4">
    <source>
        <dbReference type="SAM" id="Coils"/>
    </source>
</evidence>
<keyword evidence="1" id="KW-0805">Transcription regulation</keyword>
<dbReference type="CDD" id="cd07377">
    <property type="entry name" value="WHTH_GntR"/>
    <property type="match status" value="1"/>
</dbReference>
<keyword evidence="3" id="KW-0804">Transcription</keyword>
<name>A0A1M5BFC2_9FLAO</name>
<feature type="coiled-coil region" evidence="4">
    <location>
        <begin position="129"/>
        <end position="166"/>
    </location>
</feature>
<dbReference type="InterPro" id="IPR011711">
    <property type="entry name" value="GntR_C"/>
</dbReference>
<dbReference type="SMART" id="SM00345">
    <property type="entry name" value="HTH_GNTR"/>
    <property type="match status" value="1"/>
</dbReference>
<gene>
    <name evidence="6" type="ORF">SAMN03080594_10422</name>
</gene>
<sequence length="254" mass="29261">MPKFDKPIWLTNLRNNKISMKIEILPKNENDAIQKEIISKIRDYINYKNLEPGDKLPSERKLSENFGVSRSSVREAIQTLEFYGLLKSKPQSGTFVADIGSVALNGMITDILRLEKPDFKSLVETRILLELKTVRLAALRRSKEELKEIEEALEAYATKVMNGEDAVQEDLLFHLAIAKASGNSTINTFMLTITPEIITNFTKYHVCDKNIAFIGIQEHRDIYEAIKKQDPQLAKEKMKVHFKMLYQYCYNIKD</sequence>
<dbReference type="Proteomes" id="UP000184406">
    <property type="component" value="Unassembled WGS sequence"/>
</dbReference>
<evidence type="ECO:0000313" key="6">
    <source>
        <dbReference type="EMBL" id="SHF40872.1"/>
    </source>
</evidence>
<keyword evidence="2" id="KW-0238">DNA-binding</keyword>
<dbReference type="PANTHER" id="PTHR43537:SF5">
    <property type="entry name" value="UXU OPERON TRANSCRIPTIONAL REGULATOR"/>
    <property type="match status" value="1"/>
</dbReference>
<dbReference type="SMART" id="SM00895">
    <property type="entry name" value="FCD"/>
    <property type="match status" value="1"/>
</dbReference>
<dbReference type="SUPFAM" id="SSF46785">
    <property type="entry name" value="Winged helix' DNA-binding domain"/>
    <property type="match status" value="1"/>
</dbReference>
<proteinExistence type="predicted"/>
<dbReference type="PRINTS" id="PR00035">
    <property type="entry name" value="HTHGNTR"/>
</dbReference>